<protein>
    <submittedName>
        <fullName evidence="5">Deoxyadenosine kinase</fullName>
        <ecNumber evidence="5">2.7.1.76</ecNumber>
    </submittedName>
</protein>
<feature type="binding site" evidence="2">
    <location>
        <position position="84"/>
    </location>
    <ligand>
        <name>substrate</name>
    </ligand>
</feature>
<feature type="binding site" evidence="2">
    <location>
        <position position="145"/>
    </location>
    <ligand>
        <name>substrate</name>
    </ligand>
</feature>
<feature type="binding site" evidence="3">
    <location>
        <begin position="179"/>
        <end position="181"/>
    </location>
    <ligand>
        <name>ATP</name>
        <dbReference type="ChEBI" id="CHEBI:30616"/>
    </ligand>
</feature>
<dbReference type="Gene3D" id="3.40.50.300">
    <property type="entry name" value="P-loop containing nucleotide triphosphate hydrolases"/>
    <property type="match status" value="1"/>
</dbReference>
<dbReference type="GO" id="GO:0005524">
    <property type="term" value="F:ATP binding"/>
    <property type="evidence" value="ECO:0007669"/>
    <property type="project" value="UniProtKB-KW"/>
</dbReference>
<sequence>MYIAIAGNIGSGKSYLTQLLSKRLGWRSHYEESSDNPYIGDFYDNMLRWSFNLQVYFLGRRLEQMVDIISSGCNTVVDRTIFEDARVFATNLHRSGLLSTRDYETYMQIYNLTIKLLPEPDLLIYLRSSTVSLVGQIRKRGRVYESSIEESYLAGLNELYEEWIAEYSGNVLIVDIDKEDFVSDKVERERVLDRISAAVAKRAL</sequence>
<dbReference type="Proteomes" id="UP000027616">
    <property type="component" value="Chromosome I"/>
</dbReference>
<feature type="binding site" evidence="2">
    <location>
        <position position="54"/>
    </location>
    <ligand>
        <name>substrate</name>
    </ligand>
</feature>
<reference evidence="5 6" key="1">
    <citation type="journal article" date="2015" name="Genome Announc.">
        <title>Complete Genome Sequence of the Novel Leech Symbiont Mucinivorans hirudinis M3T.</title>
        <authorList>
            <person name="Nelson M.C."/>
            <person name="Bomar L."/>
            <person name="Graf J."/>
        </authorList>
    </citation>
    <scope>NUCLEOTIDE SEQUENCE [LARGE SCALE GENOMIC DNA]</scope>
    <source>
        <strain evidence="6">M3</strain>
    </source>
</reference>
<dbReference type="InterPro" id="IPR027417">
    <property type="entry name" value="P-loop_NTPase"/>
</dbReference>
<evidence type="ECO:0000256" key="1">
    <source>
        <dbReference type="PIRSR" id="PIRSR000705-1"/>
    </source>
</evidence>
<accession>A0A060R5T8</accession>
<evidence type="ECO:0000256" key="3">
    <source>
        <dbReference type="PIRSR" id="PIRSR000705-3"/>
    </source>
</evidence>
<dbReference type="EC" id="2.7.1.76" evidence="5"/>
<evidence type="ECO:0000256" key="2">
    <source>
        <dbReference type="PIRSR" id="PIRSR000705-2"/>
    </source>
</evidence>
<dbReference type="InterPro" id="IPR031314">
    <property type="entry name" value="DNK_dom"/>
</dbReference>
<gene>
    <name evidence="5" type="ORF">BN938_0070</name>
</gene>
<keyword evidence="5" id="KW-0418">Kinase</keyword>
<dbReference type="EMBL" id="HG934468">
    <property type="protein sequence ID" value="CDN30177.1"/>
    <property type="molecule type" value="Genomic_DNA"/>
</dbReference>
<dbReference type="GO" id="GO:0004136">
    <property type="term" value="F:deoxyadenosine kinase activity"/>
    <property type="evidence" value="ECO:0007669"/>
    <property type="project" value="UniProtKB-EC"/>
</dbReference>
<dbReference type="PIRSF" id="PIRSF000705">
    <property type="entry name" value="DNK"/>
    <property type="match status" value="1"/>
</dbReference>
<dbReference type="HOGENOM" id="CLU_030466_2_1_10"/>
<keyword evidence="3" id="KW-0067">ATP-binding</keyword>
<dbReference type="AlphaFoldDB" id="A0A060R5T8"/>
<feature type="domain" description="Deoxynucleoside kinase" evidence="4">
    <location>
        <begin position="3"/>
        <end position="198"/>
    </location>
</feature>
<dbReference type="InterPro" id="IPR050566">
    <property type="entry name" value="Deoxyribonucleoside_kinase"/>
</dbReference>
<dbReference type="PANTHER" id="PTHR10513">
    <property type="entry name" value="DEOXYNUCLEOSIDE KINASE"/>
    <property type="match status" value="1"/>
</dbReference>
<dbReference type="SUPFAM" id="SSF52540">
    <property type="entry name" value="P-loop containing nucleoside triphosphate hydrolases"/>
    <property type="match status" value="1"/>
</dbReference>
<feature type="binding site" evidence="2">
    <location>
        <position position="79"/>
    </location>
    <ligand>
        <name>substrate</name>
    </ligand>
</feature>
<keyword evidence="5" id="KW-0808">Transferase</keyword>
<dbReference type="GO" id="GO:0005737">
    <property type="term" value="C:cytoplasm"/>
    <property type="evidence" value="ECO:0007669"/>
    <property type="project" value="TreeGrafter"/>
</dbReference>
<dbReference type="KEGG" id="rbc:BN938_0070"/>
<feature type="binding site" evidence="2">
    <location>
        <position position="43"/>
    </location>
    <ligand>
        <name>substrate</name>
    </ligand>
</feature>
<organism evidence="5 6">
    <name type="scientific">Mucinivorans hirudinis</name>
    <dbReference type="NCBI Taxonomy" id="1433126"/>
    <lineage>
        <taxon>Bacteria</taxon>
        <taxon>Pseudomonadati</taxon>
        <taxon>Bacteroidota</taxon>
        <taxon>Bacteroidia</taxon>
        <taxon>Bacteroidales</taxon>
        <taxon>Rikenellaceae</taxon>
        <taxon>Mucinivorans</taxon>
    </lineage>
</organism>
<name>A0A060R5T8_9BACT</name>
<dbReference type="STRING" id="1433126.BN938_0070"/>
<dbReference type="InterPro" id="IPR002624">
    <property type="entry name" value="DCK/DGK"/>
</dbReference>
<dbReference type="PANTHER" id="PTHR10513:SF35">
    <property type="entry name" value="DEOXYADENOSINE KINASE"/>
    <property type="match status" value="1"/>
</dbReference>
<keyword evidence="6" id="KW-1185">Reference proteome</keyword>
<evidence type="ECO:0000259" key="4">
    <source>
        <dbReference type="Pfam" id="PF01712"/>
    </source>
</evidence>
<feature type="binding site" evidence="2">
    <location>
        <position position="31"/>
    </location>
    <ligand>
        <name>substrate</name>
    </ligand>
</feature>
<proteinExistence type="predicted"/>
<evidence type="ECO:0000313" key="6">
    <source>
        <dbReference type="Proteomes" id="UP000027616"/>
    </source>
</evidence>
<dbReference type="OrthoDB" id="9776634at2"/>
<keyword evidence="3" id="KW-0547">Nucleotide-binding</keyword>
<dbReference type="CDD" id="cd01673">
    <property type="entry name" value="dNK"/>
    <property type="match status" value="1"/>
</dbReference>
<evidence type="ECO:0000313" key="5">
    <source>
        <dbReference type="EMBL" id="CDN30177.1"/>
    </source>
</evidence>
<dbReference type="eggNOG" id="COG1428">
    <property type="taxonomic scope" value="Bacteria"/>
</dbReference>
<dbReference type="PATRIC" id="fig|1433126.3.peg.69"/>
<dbReference type="Pfam" id="PF01712">
    <property type="entry name" value="dNK"/>
    <property type="match status" value="1"/>
</dbReference>
<feature type="active site" description="Proton acceptor" evidence="1">
    <location>
        <position position="78"/>
    </location>
</feature>